<name>A0A1F6XMI1_9BACT</name>
<gene>
    <name evidence="2" type="ORF">A2917_02140</name>
</gene>
<evidence type="ECO:0000256" key="1">
    <source>
        <dbReference type="SAM" id="Phobius"/>
    </source>
</evidence>
<organism evidence="2 3">
    <name type="scientific">Candidatus Nomurabacteria bacterium RIFCSPLOWO2_01_FULL_42_17</name>
    <dbReference type="NCBI Taxonomy" id="1801780"/>
    <lineage>
        <taxon>Bacteria</taxon>
        <taxon>Candidatus Nomuraibacteriota</taxon>
    </lineage>
</organism>
<accession>A0A1F6XMI1</accession>
<keyword evidence="1" id="KW-0472">Membrane</keyword>
<keyword evidence="1" id="KW-0812">Transmembrane</keyword>
<proteinExistence type="predicted"/>
<sequence>MKNSQKGFVVPLIIAIIAILAIGGGVYYFKTANTGSSSVNNNPDTNQANSNIFSDFIARDHDSCIESTQSGISGQKLCAIVKRLQENGSSAYYWVGRDTTVRKESEVGAVAQVDIDINFFGTAKNYNQFVENPNSGNSLSKSNASGTFAQMNNRSMAQDTFEKISSDSSGYEKITINGTIVLKNTINGKLYFAFFKNEIIYVLGNINPLFESSALGIIKVILD</sequence>
<protein>
    <submittedName>
        <fullName evidence="2">Uncharacterized protein</fullName>
    </submittedName>
</protein>
<keyword evidence="1" id="KW-1133">Transmembrane helix</keyword>
<dbReference type="Proteomes" id="UP000178104">
    <property type="component" value="Unassembled WGS sequence"/>
</dbReference>
<dbReference type="EMBL" id="MFVE01000005">
    <property type="protein sequence ID" value="OGI95344.1"/>
    <property type="molecule type" value="Genomic_DNA"/>
</dbReference>
<dbReference type="AlphaFoldDB" id="A0A1F6XMI1"/>
<evidence type="ECO:0000313" key="2">
    <source>
        <dbReference type="EMBL" id="OGI95344.1"/>
    </source>
</evidence>
<comment type="caution">
    <text evidence="2">The sequence shown here is derived from an EMBL/GenBank/DDBJ whole genome shotgun (WGS) entry which is preliminary data.</text>
</comment>
<evidence type="ECO:0000313" key="3">
    <source>
        <dbReference type="Proteomes" id="UP000178104"/>
    </source>
</evidence>
<reference evidence="2 3" key="1">
    <citation type="journal article" date="2016" name="Nat. Commun.">
        <title>Thousands of microbial genomes shed light on interconnected biogeochemical processes in an aquifer system.</title>
        <authorList>
            <person name="Anantharaman K."/>
            <person name="Brown C.T."/>
            <person name="Hug L.A."/>
            <person name="Sharon I."/>
            <person name="Castelle C.J."/>
            <person name="Probst A.J."/>
            <person name="Thomas B.C."/>
            <person name="Singh A."/>
            <person name="Wilkins M.J."/>
            <person name="Karaoz U."/>
            <person name="Brodie E.L."/>
            <person name="Williams K.H."/>
            <person name="Hubbard S.S."/>
            <person name="Banfield J.F."/>
        </authorList>
    </citation>
    <scope>NUCLEOTIDE SEQUENCE [LARGE SCALE GENOMIC DNA]</scope>
</reference>
<feature type="transmembrane region" description="Helical" evidence="1">
    <location>
        <begin position="7"/>
        <end position="29"/>
    </location>
</feature>